<dbReference type="InterPro" id="IPR032875">
    <property type="entry name" value="Succ_CoA_lig_flav_dom"/>
</dbReference>
<dbReference type="InterPro" id="IPR013815">
    <property type="entry name" value="ATP_grasp_subdomain_1"/>
</dbReference>
<dbReference type="Pfam" id="PF13549">
    <property type="entry name" value="ATP-grasp_5"/>
    <property type="match status" value="1"/>
</dbReference>
<organism evidence="5 6">
    <name type="scientific">candidate division CSSED10-310 bacterium</name>
    <dbReference type="NCBI Taxonomy" id="2855610"/>
    <lineage>
        <taxon>Bacteria</taxon>
        <taxon>Bacteria division CSSED10-310</taxon>
    </lineage>
</organism>
<dbReference type="Gene3D" id="3.40.50.261">
    <property type="entry name" value="Succinyl-CoA synthetase domains"/>
    <property type="match status" value="2"/>
</dbReference>
<dbReference type="Gene3D" id="3.40.50.720">
    <property type="entry name" value="NAD(P)-binding Rossmann-like Domain"/>
    <property type="match status" value="1"/>
</dbReference>
<dbReference type="InterPro" id="IPR003781">
    <property type="entry name" value="CoA-bd"/>
</dbReference>
<dbReference type="SMART" id="SM00881">
    <property type="entry name" value="CoA_binding"/>
    <property type="match status" value="1"/>
</dbReference>
<dbReference type="Gene3D" id="3.30.470.20">
    <property type="entry name" value="ATP-grasp fold, B domain"/>
    <property type="match status" value="1"/>
</dbReference>
<keyword evidence="3" id="KW-0067">ATP-binding</keyword>
<evidence type="ECO:0000259" key="4">
    <source>
        <dbReference type="SMART" id="SM00881"/>
    </source>
</evidence>
<dbReference type="InterPro" id="IPR016102">
    <property type="entry name" value="Succinyl-CoA_synth-like"/>
</dbReference>
<proteinExistence type="predicted"/>
<protein>
    <submittedName>
        <fullName evidence="5">Acetate--CoA ligase family protein</fullName>
    </submittedName>
</protein>
<keyword evidence="1 5" id="KW-0436">Ligase</keyword>
<dbReference type="GO" id="GO:0016874">
    <property type="term" value="F:ligase activity"/>
    <property type="evidence" value="ECO:0007669"/>
    <property type="project" value="UniProtKB-KW"/>
</dbReference>
<dbReference type="Proteomes" id="UP001594351">
    <property type="component" value="Unassembled WGS sequence"/>
</dbReference>
<evidence type="ECO:0000256" key="3">
    <source>
        <dbReference type="ARBA" id="ARBA00022840"/>
    </source>
</evidence>
<dbReference type="Gene3D" id="3.30.1490.20">
    <property type="entry name" value="ATP-grasp fold, A domain"/>
    <property type="match status" value="1"/>
</dbReference>
<dbReference type="PANTHER" id="PTHR43334">
    <property type="entry name" value="ACETATE--COA LIGASE [ADP-FORMING]"/>
    <property type="match status" value="1"/>
</dbReference>
<comment type="caution">
    <text evidence="5">The sequence shown here is derived from an EMBL/GenBank/DDBJ whole genome shotgun (WGS) entry which is preliminary data.</text>
</comment>
<dbReference type="Pfam" id="PF13607">
    <property type="entry name" value="Succ_CoA_lig"/>
    <property type="match status" value="1"/>
</dbReference>
<keyword evidence="6" id="KW-1185">Reference proteome</keyword>
<dbReference type="InterPro" id="IPR043938">
    <property type="entry name" value="Ligase_CoA_dom"/>
</dbReference>
<dbReference type="PANTHER" id="PTHR43334:SF1">
    <property type="entry name" value="3-HYDROXYPROPIONATE--COA LIGASE [ADP-FORMING]"/>
    <property type="match status" value="1"/>
</dbReference>
<dbReference type="SUPFAM" id="SSF52210">
    <property type="entry name" value="Succinyl-CoA synthetase domains"/>
    <property type="match status" value="2"/>
</dbReference>
<sequence>MLDALFKPRSIAIIGASNNPFSIGHIVIRNLTDHGFKGPIYPINPKTMHIRSFRTYKSVLEVPDEIDLVNISIAAKYLPQIMEECGQKGVKFAICHTAGFKEVGEEGIAREKALVEIAHKHGIRIFGPNSQGIQNSNPEVSVYANFTFVPMNPGAISIIAQGGGIGEQLKLHLYNVGVGHRMYCSYGNEADLSMPEILEYYGQDEGTKVIIQQIESFKFPAEYLRVASAITPHKPILAIKAGRTSEGSKAVSSHTGSLVDQSAMATAMFRKAGIIEFHDVDRMVKAAIAMERLEPPKGNRIGIVTNTGGPGIQAVDESVDGGLELATWSDEGKARLKETQLPMASLGNPVDVVATGGPDHYFHAVDTLVKEEAVDMVLVFFVTAPFVDLDAIANRICEVTASTKKPVIMVVETYKKYYSLIDKLRHGGVPVYEFAEDGARVLAAMTRYSVLKNRKKEDPPQIEVDQKKVERIISKYQNSYLPQDEAFQVISAYGIPVPRFVSYSGDTAEAANKVGFPCVLKVDSTDVVHKSDEGGVVLDIENEDELAKAFESMKNRFSDPKTRFLLMEQKPGGCEIIIGLTESPGLGSMVMFGLGGVFVEVMKDVMFSVAPLSRPEAREMIEGIKGYQILKGIRGKKGVDIMAIEDLLIRVAKLGSDFPTITDMDLNPIITYPEGTSPVAVDVRIKVK</sequence>
<dbReference type="SUPFAM" id="SSF51735">
    <property type="entry name" value="NAD(P)-binding Rossmann-fold domains"/>
    <property type="match status" value="1"/>
</dbReference>
<accession>A0ABV6Z3P1</accession>
<feature type="domain" description="CoA-binding" evidence="4">
    <location>
        <begin position="5"/>
        <end position="100"/>
    </location>
</feature>
<dbReference type="EMBL" id="JBHPBY010000413">
    <property type="protein sequence ID" value="MFC1853062.1"/>
    <property type="molecule type" value="Genomic_DNA"/>
</dbReference>
<gene>
    <name evidence="5" type="ORF">ACFL27_22925</name>
</gene>
<dbReference type="Pfam" id="PF19045">
    <property type="entry name" value="Ligase_CoA_2"/>
    <property type="match status" value="1"/>
</dbReference>
<dbReference type="InterPro" id="IPR051538">
    <property type="entry name" value="Acyl-CoA_Synth/Transferase"/>
</dbReference>
<dbReference type="SUPFAM" id="SSF56059">
    <property type="entry name" value="Glutathione synthetase ATP-binding domain-like"/>
    <property type="match status" value="1"/>
</dbReference>
<evidence type="ECO:0000313" key="5">
    <source>
        <dbReference type="EMBL" id="MFC1853062.1"/>
    </source>
</evidence>
<reference evidence="5 6" key="1">
    <citation type="submission" date="2024-09" db="EMBL/GenBank/DDBJ databases">
        <title>Laminarin stimulates single cell rates of sulfate reduction while oxygen inhibits transcriptomic activity in coastal marine sediment.</title>
        <authorList>
            <person name="Lindsay M."/>
            <person name="Orcutt B."/>
            <person name="Emerson D."/>
            <person name="Stepanauskas R."/>
            <person name="D'Angelo T."/>
        </authorList>
    </citation>
    <scope>NUCLEOTIDE SEQUENCE [LARGE SCALE GENOMIC DNA]</scope>
    <source>
        <strain evidence="5">SAG AM-311-K15</strain>
    </source>
</reference>
<evidence type="ECO:0000256" key="1">
    <source>
        <dbReference type="ARBA" id="ARBA00022598"/>
    </source>
</evidence>
<keyword evidence="2" id="KW-0547">Nucleotide-binding</keyword>
<name>A0ABV6Z3P1_UNCC1</name>
<dbReference type="Pfam" id="PF13380">
    <property type="entry name" value="CoA_binding_2"/>
    <property type="match status" value="1"/>
</dbReference>
<dbReference type="InterPro" id="IPR036291">
    <property type="entry name" value="NAD(P)-bd_dom_sf"/>
</dbReference>
<evidence type="ECO:0000313" key="6">
    <source>
        <dbReference type="Proteomes" id="UP001594351"/>
    </source>
</evidence>
<evidence type="ECO:0000256" key="2">
    <source>
        <dbReference type="ARBA" id="ARBA00022741"/>
    </source>
</evidence>